<dbReference type="HOGENOM" id="CLU_2264220_0_0_1"/>
<accession>B0CZD2</accession>
<dbReference type="OrthoDB" id="3270296at2759"/>
<gene>
    <name evidence="1" type="ORF">LACBIDRAFT_311159</name>
</gene>
<dbReference type="EMBL" id="DS547094">
    <property type="protein sequence ID" value="EDR12600.1"/>
    <property type="molecule type" value="Genomic_DNA"/>
</dbReference>
<dbReference type="Proteomes" id="UP000001194">
    <property type="component" value="Unassembled WGS sequence"/>
</dbReference>
<keyword evidence="2" id="KW-1185">Reference proteome</keyword>
<sequence>MKDARENLTMTTALNLDIYTHLLMFISSPADLLAVALTSCDLFHVGMPELCYCSIRVHLGNIALWRYLAENRQGATAREIRDVHHQQNNITLVITCGPGKVRK</sequence>
<protein>
    <submittedName>
        <fullName evidence="1">Predicted protein</fullName>
    </submittedName>
</protein>
<dbReference type="AlphaFoldDB" id="B0CZD2"/>
<name>B0CZD2_LACBS</name>
<dbReference type="GeneID" id="6072187"/>
<evidence type="ECO:0000313" key="1">
    <source>
        <dbReference type="EMBL" id="EDR12600.1"/>
    </source>
</evidence>
<reference evidence="1 2" key="1">
    <citation type="journal article" date="2008" name="Nature">
        <title>The genome of Laccaria bicolor provides insights into mycorrhizal symbiosis.</title>
        <authorList>
            <person name="Martin F."/>
            <person name="Aerts A."/>
            <person name="Ahren D."/>
            <person name="Brun A."/>
            <person name="Danchin E.G.J."/>
            <person name="Duchaussoy F."/>
            <person name="Gibon J."/>
            <person name="Kohler A."/>
            <person name="Lindquist E."/>
            <person name="Pereda V."/>
            <person name="Salamov A."/>
            <person name="Shapiro H.J."/>
            <person name="Wuyts J."/>
            <person name="Blaudez D."/>
            <person name="Buee M."/>
            <person name="Brokstein P."/>
            <person name="Canbaeck B."/>
            <person name="Cohen D."/>
            <person name="Courty P.E."/>
            <person name="Coutinho P.M."/>
            <person name="Delaruelle C."/>
            <person name="Detter J.C."/>
            <person name="Deveau A."/>
            <person name="DiFazio S."/>
            <person name="Duplessis S."/>
            <person name="Fraissinet-Tachet L."/>
            <person name="Lucic E."/>
            <person name="Frey-Klett P."/>
            <person name="Fourrey C."/>
            <person name="Feussner I."/>
            <person name="Gay G."/>
            <person name="Grimwood J."/>
            <person name="Hoegger P.J."/>
            <person name="Jain P."/>
            <person name="Kilaru S."/>
            <person name="Labbe J."/>
            <person name="Lin Y.C."/>
            <person name="Legue V."/>
            <person name="Le Tacon F."/>
            <person name="Marmeisse R."/>
            <person name="Melayah D."/>
            <person name="Montanini B."/>
            <person name="Muratet M."/>
            <person name="Nehls U."/>
            <person name="Niculita-Hirzel H."/>
            <person name="Oudot-Le Secq M.P."/>
            <person name="Peter M."/>
            <person name="Quesneville H."/>
            <person name="Rajashekar B."/>
            <person name="Reich M."/>
            <person name="Rouhier N."/>
            <person name="Schmutz J."/>
            <person name="Yin T."/>
            <person name="Chalot M."/>
            <person name="Henrissat B."/>
            <person name="Kuees U."/>
            <person name="Lucas S."/>
            <person name="Van de Peer Y."/>
            <person name="Podila G.K."/>
            <person name="Polle A."/>
            <person name="Pukkila P.J."/>
            <person name="Richardson P.M."/>
            <person name="Rouze P."/>
            <person name="Sanders I.R."/>
            <person name="Stajich J.E."/>
            <person name="Tunlid A."/>
            <person name="Tuskan G."/>
            <person name="Grigoriev I.V."/>
        </authorList>
    </citation>
    <scope>NUCLEOTIDE SEQUENCE [LARGE SCALE GENOMIC DNA]</scope>
    <source>
        <strain evidence="2">S238N-H82 / ATCC MYA-4686</strain>
    </source>
</reference>
<proteinExistence type="predicted"/>
<dbReference type="RefSeq" id="XP_001876864.1">
    <property type="nucleotide sequence ID" value="XM_001876829.1"/>
</dbReference>
<organism evidence="2">
    <name type="scientific">Laccaria bicolor (strain S238N-H82 / ATCC MYA-4686)</name>
    <name type="common">Bicoloured deceiver</name>
    <name type="synonym">Laccaria laccata var. bicolor</name>
    <dbReference type="NCBI Taxonomy" id="486041"/>
    <lineage>
        <taxon>Eukaryota</taxon>
        <taxon>Fungi</taxon>
        <taxon>Dikarya</taxon>
        <taxon>Basidiomycota</taxon>
        <taxon>Agaricomycotina</taxon>
        <taxon>Agaricomycetes</taxon>
        <taxon>Agaricomycetidae</taxon>
        <taxon>Agaricales</taxon>
        <taxon>Agaricineae</taxon>
        <taxon>Hydnangiaceae</taxon>
        <taxon>Laccaria</taxon>
    </lineage>
</organism>
<dbReference type="InParanoid" id="B0CZD2"/>
<evidence type="ECO:0000313" key="2">
    <source>
        <dbReference type="Proteomes" id="UP000001194"/>
    </source>
</evidence>
<dbReference type="KEGG" id="lbc:LACBIDRAFT_311159"/>